<accession>A0ABR6J7T6</accession>
<evidence type="ECO:0000256" key="1">
    <source>
        <dbReference type="ARBA" id="ARBA00022764"/>
    </source>
</evidence>
<protein>
    <submittedName>
        <fullName evidence="4">Outer membrane autotransporter protein</fullName>
    </submittedName>
</protein>
<dbReference type="EMBL" id="JACIHP010000002">
    <property type="protein sequence ID" value="MBB4490962.1"/>
    <property type="molecule type" value="Genomic_DNA"/>
</dbReference>
<feature type="region of interest" description="Disordered" evidence="2">
    <location>
        <begin position="154"/>
        <end position="189"/>
    </location>
</feature>
<dbReference type="Proteomes" id="UP000534590">
    <property type="component" value="Unassembled WGS sequence"/>
</dbReference>
<dbReference type="Gene3D" id="3.40.190.10">
    <property type="entry name" value="Periplasmic binding protein-like II"/>
    <property type="match status" value="1"/>
</dbReference>
<dbReference type="SUPFAM" id="SSF53850">
    <property type="entry name" value="Periplasmic binding protein-like II"/>
    <property type="match status" value="1"/>
</dbReference>
<proteinExistence type="predicted"/>
<reference evidence="4 5" key="1">
    <citation type="submission" date="2020-08" db="EMBL/GenBank/DDBJ databases">
        <title>Genomic Encyclopedia of Type Strains, Phase IV (KMG-V): Genome sequencing to study the core and pangenomes of soil and plant-associated prokaryotes.</title>
        <authorList>
            <person name="Whitman W."/>
        </authorList>
    </citation>
    <scope>NUCLEOTIDE SEQUENCE [LARGE SCALE GENOMIC DNA]</scope>
    <source>
        <strain evidence="4 5">SEMIA 461</strain>
    </source>
</reference>
<dbReference type="Pfam" id="PF01547">
    <property type="entry name" value="SBP_bac_1"/>
    <property type="match status" value="1"/>
</dbReference>
<evidence type="ECO:0000313" key="5">
    <source>
        <dbReference type="Proteomes" id="UP000534590"/>
    </source>
</evidence>
<organism evidence="4 5">
    <name type="scientific">Agrobacterium radiobacter</name>
    <dbReference type="NCBI Taxonomy" id="362"/>
    <lineage>
        <taxon>Bacteria</taxon>
        <taxon>Pseudomonadati</taxon>
        <taxon>Pseudomonadota</taxon>
        <taxon>Alphaproteobacteria</taxon>
        <taxon>Hyphomicrobiales</taxon>
        <taxon>Rhizobiaceae</taxon>
        <taxon>Rhizobium/Agrobacterium group</taxon>
        <taxon>Agrobacterium</taxon>
        <taxon>Agrobacterium tumefaciens complex</taxon>
    </lineage>
</organism>
<feature type="compositionally biased region" description="Low complexity" evidence="2">
    <location>
        <begin position="178"/>
        <end position="189"/>
    </location>
</feature>
<keyword evidence="3" id="KW-0732">Signal</keyword>
<feature type="signal peptide" evidence="3">
    <location>
        <begin position="1"/>
        <end position="23"/>
    </location>
</feature>
<evidence type="ECO:0000256" key="2">
    <source>
        <dbReference type="SAM" id="MobiDB-lite"/>
    </source>
</evidence>
<feature type="chain" id="PRO_5045045976" evidence="3">
    <location>
        <begin position="24"/>
        <end position="189"/>
    </location>
</feature>
<keyword evidence="5" id="KW-1185">Reference proteome</keyword>
<dbReference type="NCBIfam" id="TIGR01414">
    <property type="entry name" value="autotrans_barl"/>
    <property type="match status" value="1"/>
</dbReference>
<comment type="caution">
    <text evidence="4">The sequence shown here is derived from an EMBL/GenBank/DDBJ whole genome shotgun (WGS) entry which is preliminary data.</text>
</comment>
<evidence type="ECO:0000256" key="3">
    <source>
        <dbReference type="SAM" id="SignalP"/>
    </source>
</evidence>
<gene>
    <name evidence="4" type="ORF">GGE40_002793</name>
</gene>
<dbReference type="InterPro" id="IPR006315">
    <property type="entry name" value="OM_autotransptr_brl_dom"/>
</dbReference>
<evidence type="ECO:0000313" key="4">
    <source>
        <dbReference type="EMBL" id="MBB4490962.1"/>
    </source>
</evidence>
<sequence>MNISMKTLFLCGSVLSAAVSAQAAELSIAANSTGKNIAFFRERIAAFEKETGHKVNLVTMPSSSSEQFSQYRLWLAAGNKDVDVYQTDVIWAPQLSDQFVDLTEATKDVIGDHFPSIVASQTVDGKLVAMPMFTDAPALFLPQGPSGKIRQAASENLEGTGRDRQGNSGQGTRRRAEGPLGLRLPGQRL</sequence>
<keyword evidence="1" id="KW-0574">Periplasm</keyword>
<name>A0ABR6J7T6_AGRRD</name>
<dbReference type="InterPro" id="IPR006059">
    <property type="entry name" value="SBP"/>
</dbReference>